<dbReference type="Proteomes" id="UP000003874">
    <property type="component" value="Unassembled WGS sequence"/>
</dbReference>
<organism evidence="1 2">
    <name type="scientific">Segatella salivae DSM 15606</name>
    <dbReference type="NCBI Taxonomy" id="888832"/>
    <lineage>
        <taxon>Bacteria</taxon>
        <taxon>Pseudomonadati</taxon>
        <taxon>Bacteroidota</taxon>
        <taxon>Bacteroidia</taxon>
        <taxon>Bacteroidales</taxon>
        <taxon>Prevotellaceae</taxon>
        <taxon>Segatella</taxon>
    </lineage>
</organism>
<evidence type="ECO:0000313" key="1">
    <source>
        <dbReference type="EMBL" id="EFV05119.1"/>
    </source>
</evidence>
<dbReference type="STRING" id="888832.HMPREF9420_0753"/>
<dbReference type="EMBL" id="AEQO01000079">
    <property type="protein sequence ID" value="EFV05119.1"/>
    <property type="molecule type" value="Genomic_DNA"/>
</dbReference>
<gene>
    <name evidence="1" type="ORF">HMPREF9420_0753</name>
</gene>
<keyword evidence="2" id="KW-1185">Reference proteome</keyword>
<dbReference type="AlphaFoldDB" id="E6MMN5"/>
<sequence length="85" mass="10359">MYTFIFKKANKFLLFYINYQEINIYFKKQSHFKEVIPSFDWKGKEKESVFIFIPFRLVINAISPSKMRQITMQNAPLQRMKWGIL</sequence>
<reference evidence="1 2" key="1">
    <citation type="submission" date="2010-12" db="EMBL/GenBank/DDBJ databases">
        <authorList>
            <person name="Muzny D."/>
            <person name="Qin X."/>
            <person name="Deng J."/>
            <person name="Jiang H."/>
            <person name="Liu Y."/>
            <person name="Qu J."/>
            <person name="Song X.-Z."/>
            <person name="Zhang L."/>
            <person name="Thornton R."/>
            <person name="Coyle M."/>
            <person name="Francisco L."/>
            <person name="Jackson L."/>
            <person name="Javaid M."/>
            <person name="Korchina V."/>
            <person name="Kovar C."/>
            <person name="Mata R."/>
            <person name="Mathew T."/>
            <person name="Ngo R."/>
            <person name="Nguyen L."/>
            <person name="Nguyen N."/>
            <person name="Okwuonu G."/>
            <person name="Ongeri F."/>
            <person name="Pham C."/>
            <person name="Simmons D."/>
            <person name="Wilczek-Boney K."/>
            <person name="Hale W."/>
            <person name="Jakkamsetti A."/>
            <person name="Pham P."/>
            <person name="Ruth R."/>
            <person name="San Lucas F."/>
            <person name="Warren J."/>
            <person name="Zhang J."/>
            <person name="Zhao Z."/>
            <person name="Zhou C."/>
            <person name="Zhu D."/>
            <person name="Lee S."/>
            <person name="Bess C."/>
            <person name="Blankenburg K."/>
            <person name="Forbes L."/>
            <person name="Fu Q."/>
            <person name="Gubbala S."/>
            <person name="Hirani K."/>
            <person name="Jayaseelan J.C."/>
            <person name="Lara F."/>
            <person name="Munidasa M."/>
            <person name="Palculict T."/>
            <person name="Patil S."/>
            <person name="Pu L.-L."/>
            <person name="Saada N."/>
            <person name="Tang L."/>
            <person name="Weissenberger G."/>
            <person name="Zhu Y."/>
            <person name="Hemphill L."/>
            <person name="Shang Y."/>
            <person name="Youmans B."/>
            <person name="Ayvaz T."/>
            <person name="Ross M."/>
            <person name="Santibanez J."/>
            <person name="Aqrawi P."/>
            <person name="Gross S."/>
            <person name="Joshi V."/>
            <person name="Fowler G."/>
            <person name="Nazareth L."/>
            <person name="Reid J."/>
            <person name="Worley K."/>
            <person name="Petrosino J."/>
            <person name="Highlander S."/>
            <person name="Gibbs R."/>
        </authorList>
    </citation>
    <scope>NUCLEOTIDE SEQUENCE [LARGE SCALE GENOMIC DNA]</scope>
    <source>
        <strain evidence="1 2">DSM 15606</strain>
    </source>
</reference>
<dbReference type="HOGENOM" id="CLU_2509954_0_0_10"/>
<name>E6MMN5_9BACT</name>
<accession>E6MMN5</accession>
<protein>
    <submittedName>
        <fullName evidence="1">Uncharacterized protein</fullName>
    </submittedName>
</protein>
<evidence type="ECO:0000313" key="2">
    <source>
        <dbReference type="Proteomes" id="UP000003874"/>
    </source>
</evidence>
<comment type="caution">
    <text evidence="1">The sequence shown here is derived from an EMBL/GenBank/DDBJ whole genome shotgun (WGS) entry which is preliminary data.</text>
</comment>
<proteinExistence type="predicted"/>